<proteinExistence type="predicted"/>
<evidence type="ECO:0000313" key="1">
    <source>
        <dbReference type="EMBL" id="GBP98372.1"/>
    </source>
</evidence>
<gene>
    <name evidence="1" type="ORF">EVAR_98413_1</name>
</gene>
<comment type="caution">
    <text evidence="1">The sequence shown here is derived from an EMBL/GenBank/DDBJ whole genome shotgun (WGS) entry which is preliminary data.</text>
</comment>
<evidence type="ECO:0000313" key="2">
    <source>
        <dbReference type="Proteomes" id="UP000299102"/>
    </source>
</evidence>
<dbReference type="EMBL" id="BGZK01003130">
    <property type="protein sequence ID" value="GBP98372.1"/>
    <property type="molecule type" value="Genomic_DNA"/>
</dbReference>
<dbReference type="Proteomes" id="UP000299102">
    <property type="component" value="Unassembled WGS sequence"/>
</dbReference>
<sequence length="143" mass="16081">MRGLPRPARVAVGRQWLRENSLRSLPLITVHYGSFYRFSARSISFHCSRAQRRSLRAHASVDIHIKVSRRASACQPSQSIFEVAVSDDASRFSLACYARVDVGRRNLITRMPPRVVAGPVVPAVPIKGFFRSRHLIGRKASLE</sequence>
<protein>
    <submittedName>
        <fullName evidence="1">Uncharacterized protein</fullName>
    </submittedName>
</protein>
<keyword evidence="2" id="KW-1185">Reference proteome</keyword>
<organism evidence="1 2">
    <name type="scientific">Eumeta variegata</name>
    <name type="common">Bagworm moth</name>
    <name type="synonym">Eumeta japonica</name>
    <dbReference type="NCBI Taxonomy" id="151549"/>
    <lineage>
        <taxon>Eukaryota</taxon>
        <taxon>Metazoa</taxon>
        <taxon>Ecdysozoa</taxon>
        <taxon>Arthropoda</taxon>
        <taxon>Hexapoda</taxon>
        <taxon>Insecta</taxon>
        <taxon>Pterygota</taxon>
        <taxon>Neoptera</taxon>
        <taxon>Endopterygota</taxon>
        <taxon>Lepidoptera</taxon>
        <taxon>Glossata</taxon>
        <taxon>Ditrysia</taxon>
        <taxon>Tineoidea</taxon>
        <taxon>Psychidae</taxon>
        <taxon>Oiketicinae</taxon>
        <taxon>Eumeta</taxon>
    </lineage>
</organism>
<reference evidence="1 2" key="1">
    <citation type="journal article" date="2019" name="Commun. Biol.">
        <title>The bagworm genome reveals a unique fibroin gene that provides high tensile strength.</title>
        <authorList>
            <person name="Kono N."/>
            <person name="Nakamura H."/>
            <person name="Ohtoshi R."/>
            <person name="Tomita M."/>
            <person name="Numata K."/>
            <person name="Arakawa K."/>
        </authorList>
    </citation>
    <scope>NUCLEOTIDE SEQUENCE [LARGE SCALE GENOMIC DNA]</scope>
</reference>
<accession>A0A4C2AEZ1</accession>
<dbReference type="AlphaFoldDB" id="A0A4C2AEZ1"/>
<name>A0A4C2AEZ1_EUMVA</name>